<feature type="region of interest" description="Disordered" evidence="4">
    <location>
        <begin position="161"/>
        <end position="208"/>
    </location>
</feature>
<dbReference type="Proteomes" id="UP000053890">
    <property type="component" value="Unassembled WGS sequence"/>
</dbReference>
<dbReference type="Pfam" id="PF07989">
    <property type="entry name" value="Cnn_1N"/>
    <property type="match status" value="1"/>
</dbReference>
<comment type="subcellular location">
    <subcellularLocation>
        <location evidence="1">Cytoplasm</location>
    </subcellularLocation>
</comment>
<name>A0A0P9EUZ1_RHOGW</name>
<dbReference type="AlphaFoldDB" id="A0A0P9EUZ1"/>
<feature type="compositionally biased region" description="Basic and acidic residues" evidence="4">
    <location>
        <begin position="884"/>
        <end position="894"/>
    </location>
</feature>
<feature type="compositionally biased region" description="Basic and acidic residues" evidence="4">
    <location>
        <begin position="1114"/>
        <end position="1162"/>
    </location>
</feature>
<keyword evidence="2" id="KW-0963">Cytoplasm</keyword>
<protein>
    <recommendedName>
        <fullName evidence="9">Centrosomin N-terminal motif 1 domain-containing protein</fullName>
    </recommendedName>
</protein>
<feature type="region of interest" description="Disordered" evidence="4">
    <location>
        <begin position="1024"/>
        <end position="1060"/>
    </location>
</feature>
<feature type="region of interest" description="Disordered" evidence="4">
    <location>
        <begin position="1"/>
        <end position="146"/>
    </location>
</feature>
<feature type="domain" description="Mto1-like Mto2p-binding" evidence="6">
    <location>
        <begin position="1104"/>
        <end position="1153"/>
    </location>
</feature>
<feature type="coiled-coil region" evidence="3">
    <location>
        <begin position="211"/>
        <end position="274"/>
    </location>
</feature>
<dbReference type="InterPro" id="IPR024545">
    <property type="entry name" value="Mto1-like_Mto2p-bd"/>
</dbReference>
<dbReference type="RefSeq" id="XP_018268991.1">
    <property type="nucleotide sequence ID" value="XM_018417722.1"/>
</dbReference>
<evidence type="ECO:0000313" key="8">
    <source>
        <dbReference type="Proteomes" id="UP000053890"/>
    </source>
</evidence>
<keyword evidence="3" id="KW-0175">Coiled coil</keyword>
<feature type="compositionally biased region" description="Low complexity" evidence="4">
    <location>
        <begin position="1037"/>
        <end position="1049"/>
    </location>
</feature>
<dbReference type="Gene3D" id="1.10.287.1490">
    <property type="match status" value="2"/>
</dbReference>
<dbReference type="PANTHER" id="PTHR47357:SF1">
    <property type="entry name" value="SPINDLE POLE BODY COMPONENT 110"/>
    <property type="match status" value="1"/>
</dbReference>
<feature type="compositionally biased region" description="Polar residues" evidence="4">
    <location>
        <begin position="1"/>
        <end position="15"/>
    </location>
</feature>
<evidence type="ECO:0000256" key="4">
    <source>
        <dbReference type="SAM" id="MobiDB-lite"/>
    </source>
</evidence>
<reference evidence="7 8" key="1">
    <citation type="journal article" date="2015" name="Front. Microbiol.">
        <title>Genome sequence of the plant growth promoting endophytic yeast Rhodotorula graminis WP1.</title>
        <authorList>
            <person name="Firrincieli A."/>
            <person name="Otillar R."/>
            <person name="Salamov A."/>
            <person name="Schmutz J."/>
            <person name="Khan Z."/>
            <person name="Redman R.S."/>
            <person name="Fleck N.D."/>
            <person name="Lindquist E."/>
            <person name="Grigoriev I.V."/>
            <person name="Doty S.L."/>
        </authorList>
    </citation>
    <scope>NUCLEOTIDE SEQUENCE [LARGE SCALE GENOMIC DNA]</scope>
    <source>
        <strain evidence="7 8">WP1</strain>
    </source>
</reference>
<accession>A0A0P9EUZ1</accession>
<feature type="compositionally biased region" description="Low complexity" evidence="4">
    <location>
        <begin position="294"/>
        <end position="305"/>
    </location>
</feature>
<dbReference type="InterPro" id="IPR012943">
    <property type="entry name" value="Cnn_1N"/>
</dbReference>
<feature type="region of interest" description="Disordered" evidence="4">
    <location>
        <begin position="290"/>
        <end position="333"/>
    </location>
</feature>
<sequence>MDSSLASSTASTQPRPRQPHRPADVTLPSFAATFRSADYDQPPPGITHSDWARLANPSSNAAADDPDDSSSLLDEQPSAASADDDDRDSPPAHHHHRPSTDRRTPTSRGAPTTSSSSRPDDSASTAPTPSSADLSTASTELYDRTETTHLSSARLAADSVDLSSSTHPDDSSLANNVYGPGALGGRPRAGKAQLRDTPKGNAHGAGQNMTLREQEKVIDELKKDNFSLKLKLHFYEQRLERLAPSSVEQALRENIQLKVEFQTLRTELKRYKKLLLEGDRAIQALTTERDELARGSSGRRSSAAGAVGGPTARERDLEKRLREQEDARDQWERKARELHRDNKQLRADSAAAGDVKDLRDQLDAALDEGDDLRRQLADVHDELDDLRNEAADMRHDLADHADESGVSLEGRSRGTIRRQVDRLEQDNTSLRSQLAAQLTMLATRNEEADSLKGQVEDLKADLAALENELDLAQRVAKRADEEHDDGDREALEKDLDTHRDRATSLALELEDVKTQLDAKEHEIEDLLREIDERDDVHRGDLEQVAEEWREEVEGAREREAQARQVLEEKEGELDELSDKFEALVQQVADKDAQLHAEQQEVDALTHDLQKLGAQVFQLEEELDDKDRHIEELQNELDAVDKDAKDKESVHAEVVTALKEKLASSKGRLSDLAIQHETATTEATFLRSKVEDLALRHAKLEESSRTAQADAQRLRDEADEVMRALRKEEDEREIVEADLAAARAEAHRAKERAEDRERDVADLQRALDGLERSTRHAGDAANHDRSALGVELERAKRDLSRAQHELADAEAEIDARTNLVKEKDLRIAELESDKKDLAAQLASETQDRLALADKHDLATKTLRDTQHELSSARDRLRSVESQLNTDHRALSKTENQYRDQLAERNTLLLTVFQAVDRLGATEKRKPPSSPALDAAKPFSNFPVFHDRLLDRLRAVNGLQHSFERRTRELESKFVDQLEALKRQQDSRHKQLDRFEAGLKSATEAQRQWRARVQSKTTELEAAKAEVSSLQAQLRKSSHGSPSLSSPRPGSSSGGAGDAALSSRLAAAQASVSTLERRLTATQAQLRDAESRLGEQRGKYGVAEGKWEARVRELEQRVRAAEEKVKRERQGAKERMQELRGESQRLEHELSDAQRRGTQLDDVLRQQQQQQQQRQASRPESRQSAA</sequence>
<feature type="compositionally biased region" description="Low complexity" evidence="4">
    <location>
        <begin position="55"/>
        <end position="81"/>
    </location>
</feature>
<proteinExistence type="predicted"/>
<dbReference type="GO" id="GO:0005737">
    <property type="term" value="C:cytoplasm"/>
    <property type="evidence" value="ECO:0007669"/>
    <property type="project" value="UniProtKB-SubCell"/>
</dbReference>
<evidence type="ECO:0000313" key="7">
    <source>
        <dbReference type="EMBL" id="KPV72942.1"/>
    </source>
</evidence>
<dbReference type="GO" id="GO:0005200">
    <property type="term" value="F:structural constituent of cytoskeleton"/>
    <property type="evidence" value="ECO:0007669"/>
    <property type="project" value="TreeGrafter"/>
</dbReference>
<dbReference type="OMA" id="AQYMSPT"/>
<feature type="compositionally biased region" description="Low complexity" evidence="4">
    <location>
        <begin position="106"/>
        <end position="139"/>
    </location>
</feature>
<feature type="compositionally biased region" description="Basic and acidic residues" evidence="4">
    <location>
        <begin position="1175"/>
        <end position="1184"/>
    </location>
</feature>
<feature type="region of interest" description="Disordered" evidence="4">
    <location>
        <begin position="869"/>
        <end position="894"/>
    </location>
</feature>
<evidence type="ECO:0000256" key="2">
    <source>
        <dbReference type="ARBA" id="ARBA00022490"/>
    </source>
</evidence>
<feature type="compositionally biased region" description="Basic and acidic residues" evidence="4">
    <location>
        <begin position="312"/>
        <end position="333"/>
    </location>
</feature>
<evidence type="ECO:0008006" key="9">
    <source>
        <dbReference type="Google" id="ProtNLM"/>
    </source>
</evidence>
<organism evidence="7 8">
    <name type="scientific">Rhodotorula graminis (strain WP1)</name>
    <dbReference type="NCBI Taxonomy" id="578459"/>
    <lineage>
        <taxon>Eukaryota</taxon>
        <taxon>Fungi</taxon>
        <taxon>Dikarya</taxon>
        <taxon>Basidiomycota</taxon>
        <taxon>Pucciniomycotina</taxon>
        <taxon>Microbotryomycetes</taxon>
        <taxon>Sporidiobolales</taxon>
        <taxon>Sporidiobolaceae</taxon>
        <taxon>Rhodotorula</taxon>
    </lineage>
</organism>
<evidence type="ECO:0000259" key="6">
    <source>
        <dbReference type="Pfam" id="PF12808"/>
    </source>
</evidence>
<dbReference type="GO" id="GO:0005815">
    <property type="term" value="C:microtubule organizing center"/>
    <property type="evidence" value="ECO:0007669"/>
    <property type="project" value="InterPro"/>
</dbReference>
<dbReference type="Pfam" id="PF12808">
    <property type="entry name" value="Mto2_bdg"/>
    <property type="match status" value="1"/>
</dbReference>
<gene>
    <name evidence="7" type="ORF">RHOBADRAFT_55197</name>
</gene>
<feature type="region of interest" description="Disordered" evidence="4">
    <location>
        <begin position="1114"/>
        <end position="1184"/>
    </location>
</feature>
<feature type="compositionally biased region" description="Low complexity" evidence="4">
    <location>
        <begin position="1163"/>
        <end position="1174"/>
    </location>
</feature>
<feature type="domain" description="Centrosomin N-terminal motif 1" evidence="5">
    <location>
        <begin position="210"/>
        <end position="282"/>
    </location>
</feature>
<evidence type="ECO:0000256" key="3">
    <source>
        <dbReference type="SAM" id="Coils"/>
    </source>
</evidence>
<keyword evidence="8" id="KW-1185">Reference proteome</keyword>
<evidence type="ECO:0000259" key="5">
    <source>
        <dbReference type="Pfam" id="PF07989"/>
    </source>
</evidence>
<dbReference type="STRING" id="578459.A0A0P9EUZ1"/>
<dbReference type="OrthoDB" id="10255000at2759"/>
<dbReference type="PANTHER" id="PTHR47357">
    <property type="entry name" value="COP1-INTERACTIVE PROTEIN 1"/>
    <property type="match status" value="1"/>
</dbReference>
<dbReference type="EMBL" id="KQ474084">
    <property type="protein sequence ID" value="KPV72942.1"/>
    <property type="molecule type" value="Genomic_DNA"/>
</dbReference>
<dbReference type="GeneID" id="28978170"/>
<dbReference type="SUPFAM" id="SSF57997">
    <property type="entry name" value="Tropomyosin"/>
    <property type="match status" value="1"/>
</dbReference>
<evidence type="ECO:0000256" key="1">
    <source>
        <dbReference type="ARBA" id="ARBA00004496"/>
    </source>
</evidence>